<evidence type="ECO:0000313" key="3">
    <source>
        <dbReference type="Proteomes" id="UP001218188"/>
    </source>
</evidence>
<accession>A0AAD6TA16</accession>
<dbReference type="AlphaFoldDB" id="A0AAD6TA16"/>
<organism evidence="2 3">
    <name type="scientific">Mycena alexandri</name>
    <dbReference type="NCBI Taxonomy" id="1745969"/>
    <lineage>
        <taxon>Eukaryota</taxon>
        <taxon>Fungi</taxon>
        <taxon>Dikarya</taxon>
        <taxon>Basidiomycota</taxon>
        <taxon>Agaricomycotina</taxon>
        <taxon>Agaricomycetes</taxon>
        <taxon>Agaricomycetidae</taxon>
        <taxon>Agaricales</taxon>
        <taxon>Marasmiineae</taxon>
        <taxon>Mycenaceae</taxon>
        <taxon>Mycena</taxon>
    </lineage>
</organism>
<evidence type="ECO:0000313" key="2">
    <source>
        <dbReference type="EMBL" id="KAJ7040092.1"/>
    </source>
</evidence>
<evidence type="ECO:0000256" key="1">
    <source>
        <dbReference type="SAM" id="MobiDB-lite"/>
    </source>
</evidence>
<proteinExistence type="predicted"/>
<keyword evidence="3" id="KW-1185">Reference proteome</keyword>
<name>A0AAD6TA16_9AGAR</name>
<comment type="caution">
    <text evidence="2">The sequence shown here is derived from an EMBL/GenBank/DDBJ whole genome shotgun (WGS) entry which is preliminary data.</text>
</comment>
<dbReference type="Proteomes" id="UP001218188">
    <property type="component" value="Unassembled WGS sequence"/>
</dbReference>
<gene>
    <name evidence="2" type="ORF">C8F04DRAFT_1178196</name>
</gene>
<dbReference type="EMBL" id="JARJCM010000023">
    <property type="protein sequence ID" value="KAJ7040092.1"/>
    <property type="molecule type" value="Genomic_DNA"/>
</dbReference>
<protein>
    <submittedName>
        <fullName evidence="2">Uncharacterized protein</fullName>
    </submittedName>
</protein>
<feature type="compositionally biased region" description="Low complexity" evidence="1">
    <location>
        <begin position="77"/>
        <end position="89"/>
    </location>
</feature>
<sequence length="159" mass="17419">MPGRDFEIIQSGEYWQSLRRAKIAREARQGQPAPATNPVLASSDRIYTFIPGCAEPITSVMHTDGSVVPISSLPVASSSTSRRPTPTRRMPISASNPLRGTNSMAYVAAARAAADDALLLARLTESPDARRKRKIKEELAQARRAAKKQIENLAYLMEK</sequence>
<reference evidence="2" key="1">
    <citation type="submission" date="2023-03" db="EMBL/GenBank/DDBJ databases">
        <title>Massive genome expansion in bonnet fungi (Mycena s.s.) driven by repeated elements and novel gene families across ecological guilds.</title>
        <authorList>
            <consortium name="Lawrence Berkeley National Laboratory"/>
            <person name="Harder C.B."/>
            <person name="Miyauchi S."/>
            <person name="Viragh M."/>
            <person name="Kuo A."/>
            <person name="Thoen E."/>
            <person name="Andreopoulos B."/>
            <person name="Lu D."/>
            <person name="Skrede I."/>
            <person name="Drula E."/>
            <person name="Henrissat B."/>
            <person name="Morin E."/>
            <person name="Kohler A."/>
            <person name="Barry K."/>
            <person name="LaButti K."/>
            <person name="Morin E."/>
            <person name="Salamov A."/>
            <person name="Lipzen A."/>
            <person name="Mereny Z."/>
            <person name="Hegedus B."/>
            <person name="Baldrian P."/>
            <person name="Stursova M."/>
            <person name="Weitz H."/>
            <person name="Taylor A."/>
            <person name="Grigoriev I.V."/>
            <person name="Nagy L.G."/>
            <person name="Martin F."/>
            <person name="Kauserud H."/>
        </authorList>
    </citation>
    <scope>NUCLEOTIDE SEQUENCE</scope>
    <source>
        <strain evidence="2">CBHHK200</strain>
    </source>
</reference>
<feature type="region of interest" description="Disordered" evidence="1">
    <location>
        <begin position="74"/>
        <end position="97"/>
    </location>
</feature>